<keyword evidence="3" id="KW-1185">Reference proteome</keyword>
<sequence>MLRTIIFSAAFIFSSFNICNAQTLNQKAHDKIYDELANFFAKSTNGSKELHLLDFPYLITWVANDFSSDQQLVNLASLIPEESFSLDPNDQEIKLHDVYGKRIIQNIVFPQLEGEDLKKYDAAKTRLKEAFDEYDEAFKNFEDRWDKHQVRLTTIGRKVTNKELSNFLNSSAGNRLIPYRNEMNESIVQYFRNAPWSVLYERSLAKYFVSYMNAGEKLLAATSYMGYYADNESLKALMKNKCTVGDDLDGWTKIRFDSNLKNYKRTEQNKGGRSSWKGVFFKGGGGGSSSSYDQLVTTENEFIEIGFCNLRYIDVGPGDWFDAALLEDISEGKFKLREGAEEFKIYGEDGLIPRMVSGFVVASAIRIKGKINTTKESEFKKTVRGKGGFKIGPFKIGGGGGKVEMGEVTTGQNGEFYTSTKTDLPIIIAVLTQKTRE</sequence>
<reference evidence="2 3" key="1">
    <citation type="submission" date="2019-08" db="EMBL/GenBank/DDBJ databases">
        <title>Lewinella sp. strain SSH13 Genome sequencing and assembly.</title>
        <authorList>
            <person name="Kim I."/>
        </authorList>
    </citation>
    <scope>NUCLEOTIDE SEQUENCE [LARGE SCALE GENOMIC DNA]</scope>
    <source>
        <strain evidence="2 3">SSH13</strain>
    </source>
</reference>
<gene>
    <name evidence="2" type="ORF">FUA23_21835</name>
</gene>
<name>A0A5C7FCX0_9BACT</name>
<dbReference type="EMBL" id="VOXD01000069">
    <property type="protein sequence ID" value="TXF82344.1"/>
    <property type="molecule type" value="Genomic_DNA"/>
</dbReference>
<organism evidence="2 3">
    <name type="scientific">Neolewinella aurantiaca</name>
    <dbReference type="NCBI Taxonomy" id="2602767"/>
    <lineage>
        <taxon>Bacteria</taxon>
        <taxon>Pseudomonadati</taxon>
        <taxon>Bacteroidota</taxon>
        <taxon>Saprospiria</taxon>
        <taxon>Saprospirales</taxon>
        <taxon>Lewinellaceae</taxon>
        <taxon>Neolewinella</taxon>
    </lineage>
</organism>
<feature type="chain" id="PRO_5022940196" evidence="1">
    <location>
        <begin position="22"/>
        <end position="437"/>
    </location>
</feature>
<dbReference type="RefSeq" id="WP_147932904.1">
    <property type="nucleotide sequence ID" value="NZ_VOXD01000069.1"/>
</dbReference>
<protein>
    <submittedName>
        <fullName evidence="2">Uncharacterized protein</fullName>
    </submittedName>
</protein>
<dbReference type="Proteomes" id="UP000321907">
    <property type="component" value="Unassembled WGS sequence"/>
</dbReference>
<feature type="signal peptide" evidence="1">
    <location>
        <begin position="1"/>
        <end position="21"/>
    </location>
</feature>
<proteinExistence type="predicted"/>
<evidence type="ECO:0000256" key="1">
    <source>
        <dbReference type="SAM" id="SignalP"/>
    </source>
</evidence>
<dbReference type="AlphaFoldDB" id="A0A5C7FCX0"/>
<accession>A0A5C7FCX0</accession>
<evidence type="ECO:0000313" key="2">
    <source>
        <dbReference type="EMBL" id="TXF82344.1"/>
    </source>
</evidence>
<dbReference type="OrthoDB" id="10016030at2"/>
<keyword evidence="1" id="KW-0732">Signal</keyword>
<comment type="caution">
    <text evidence="2">The sequence shown here is derived from an EMBL/GenBank/DDBJ whole genome shotgun (WGS) entry which is preliminary data.</text>
</comment>
<evidence type="ECO:0000313" key="3">
    <source>
        <dbReference type="Proteomes" id="UP000321907"/>
    </source>
</evidence>